<evidence type="ECO:0000313" key="2">
    <source>
        <dbReference type="EMBL" id="PZQ18347.1"/>
    </source>
</evidence>
<dbReference type="SUPFAM" id="SSF69118">
    <property type="entry name" value="AhpD-like"/>
    <property type="match status" value="1"/>
</dbReference>
<accession>A0A2W5MEL5</accession>
<dbReference type="PANTHER" id="PTHR35446">
    <property type="entry name" value="SI:CH211-175M2.5"/>
    <property type="match status" value="1"/>
</dbReference>
<keyword evidence="2" id="KW-0575">Peroxidase</keyword>
<organism evidence="2 3">
    <name type="scientific">Rhodanobacter denitrificans</name>
    <dbReference type="NCBI Taxonomy" id="666685"/>
    <lineage>
        <taxon>Bacteria</taxon>
        <taxon>Pseudomonadati</taxon>
        <taxon>Pseudomonadota</taxon>
        <taxon>Gammaproteobacteria</taxon>
        <taxon>Lysobacterales</taxon>
        <taxon>Rhodanobacteraceae</taxon>
        <taxon>Rhodanobacter</taxon>
    </lineage>
</organism>
<reference evidence="2 3" key="1">
    <citation type="submission" date="2017-08" db="EMBL/GenBank/DDBJ databases">
        <title>Infants hospitalized years apart are colonized by the same room-sourced microbial strains.</title>
        <authorList>
            <person name="Brooks B."/>
            <person name="Olm M.R."/>
            <person name="Firek B.A."/>
            <person name="Baker R."/>
            <person name="Thomas B.C."/>
            <person name="Morowitz M.J."/>
            <person name="Banfield J.F."/>
        </authorList>
    </citation>
    <scope>NUCLEOTIDE SEQUENCE [LARGE SCALE GENOMIC DNA]</scope>
    <source>
        <strain evidence="2">S2_005_003_R2_42</strain>
    </source>
</reference>
<keyword evidence="2" id="KW-0560">Oxidoreductase</keyword>
<dbReference type="Proteomes" id="UP000249046">
    <property type="component" value="Unassembled WGS sequence"/>
</dbReference>
<dbReference type="InterPro" id="IPR004675">
    <property type="entry name" value="AhpD_core"/>
</dbReference>
<dbReference type="Pfam" id="PF02627">
    <property type="entry name" value="CMD"/>
    <property type="match status" value="1"/>
</dbReference>
<dbReference type="Gene3D" id="1.20.1290.10">
    <property type="entry name" value="AhpD-like"/>
    <property type="match status" value="1"/>
</dbReference>
<dbReference type="AlphaFoldDB" id="A0A2W5MEL5"/>
<name>A0A2W5MEL5_9GAMM</name>
<dbReference type="PANTHER" id="PTHR35446:SF3">
    <property type="entry name" value="CMD DOMAIN-CONTAINING PROTEIN"/>
    <property type="match status" value="1"/>
</dbReference>
<dbReference type="GO" id="GO:0051920">
    <property type="term" value="F:peroxiredoxin activity"/>
    <property type="evidence" value="ECO:0007669"/>
    <property type="project" value="InterPro"/>
</dbReference>
<evidence type="ECO:0000259" key="1">
    <source>
        <dbReference type="Pfam" id="PF02627"/>
    </source>
</evidence>
<dbReference type="EMBL" id="QFPO01000003">
    <property type="protein sequence ID" value="PZQ18347.1"/>
    <property type="molecule type" value="Genomic_DNA"/>
</dbReference>
<sequence>MSRLHSQSAADATGHTAALFSGIRKAIGRVPNAYADIGANSPLALEAMLALDGAIAKGSLSKQEIELVKLTVSQENGCDYCVAAHTFVGRHVGLDQASILGARFGGPIHHPRHEALTRFVREIVRTQGTVPATHVDALKNAGYSDQQVVDTLLVVASITFTNAFNRVNDTTLDFPAVD</sequence>
<dbReference type="InterPro" id="IPR003779">
    <property type="entry name" value="CMD-like"/>
</dbReference>
<evidence type="ECO:0000313" key="3">
    <source>
        <dbReference type="Proteomes" id="UP000249046"/>
    </source>
</evidence>
<proteinExistence type="predicted"/>
<dbReference type="NCBIfam" id="TIGR00778">
    <property type="entry name" value="ahpD_dom"/>
    <property type="match status" value="1"/>
</dbReference>
<feature type="domain" description="Carboxymuconolactone decarboxylase-like" evidence="1">
    <location>
        <begin position="42"/>
        <end position="100"/>
    </location>
</feature>
<comment type="caution">
    <text evidence="2">The sequence shown here is derived from an EMBL/GenBank/DDBJ whole genome shotgun (WGS) entry which is preliminary data.</text>
</comment>
<dbReference type="InterPro" id="IPR029032">
    <property type="entry name" value="AhpD-like"/>
</dbReference>
<gene>
    <name evidence="2" type="ORF">DI564_03290</name>
</gene>
<protein>
    <submittedName>
        <fullName evidence="2">Alkylhydroperoxidase</fullName>
    </submittedName>
</protein>